<evidence type="ECO:0000313" key="2">
    <source>
        <dbReference type="EMBL" id="KAB1271252.1"/>
    </source>
</evidence>
<name>A0A5N4DJC5_CAMDR</name>
<proteinExistence type="predicted"/>
<keyword evidence="3" id="KW-1185">Reference proteome</keyword>
<gene>
    <name evidence="2" type="ORF">Cadr_000008761</name>
</gene>
<dbReference type="Proteomes" id="UP000299084">
    <property type="component" value="Unassembled WGS sequence"/>
</dbReference>
<evidence type="ECO:0000313" key="3">
    <source>
        <dbReference type="Proteomes" id="UP000299084"/>
    </source>
</evidence>
<dbReference type="AlphaFoldDB" id="A0A5N4DJC5"/>
<organism evidence="2 3">
    <name type="scientific">Camelus dromedarius</name>
    <name type="common">Dromedary</name>
    <name type="synonym">Arabian camel</name>
    <dbReference type="NCBI Taxonomy" id="9838"/>
    <lineage>
        <taxon>Eukaryota</taxon>
        <taxon>Metazoa</taxon>
        <taxon>Chordata</taxon>
        <taxon>Craniata</taxon>
        <taxon>Vertebrata</taxon>
        <taxon>Euteleostomi</taxon>
        <taxon>Mammalia</taxon>
        <taxon>Eutheria</taxon>
        <taxon>Laurasiatheria</taxon>
        <taxon>Artiodactyla</taxon>
        <taxon>Tylopoda</taxon>
        <taxon>Camelidae</taxon>
        <taxon>Camelus</taxon>
    </lineage>
</organism>
<accession>A0A5N4DJC5</accession>
<feature type="region of interest" description="Disordered" evidence="1">
    <location>
        <begin position="100"/>
        <end position="134"/>
    </location>
</feature>
<reference evidence="2 3" key="1">
    <citation type="journal article" date="2019" name="Mol. Ecol. Resour.">
        <title>Improving Illumina assemblies with Hi-C and long reads: an example with the North African dromedary.</title>
        <authorList>
            <person name="Elbers J.P."/>
            <person name="Rogers M.F."/>
            <person name="Perelman P.L."/>
            <person name="Proskuryakova A.A."/>
            <person name="Serdyukova N.A."/>
            <person name="Johnson W.E."/>
            <person name="Horin P."/>
            <person name="Corander J."/>
            <person name="Murphy D."/>
            <person name="Burger P.A."/>
        </authorList>
    </citation>
    <scope>NUCLEOTIDE SEQUENCE [LARGE SCALE GENOMIC DNA]</scope>
    <source>
        <strain evidence="2">Drom800</strain>
        <tissue evidence="2">Blood</tissue>
    </source>
</reference>
<evidence type="ECO:0000256" key="1">
    <source>
        <dbReference type="SAM" id="MobiDB-lite"/>
    </source>
</evidence>
<sequence length="134" mass="13381">PPRHPASLGPPGPDWFRSAPLATSRAAGAPARGSALAAGGGGARTHARMSQLGRRNCPERGEAGRSCSGSRGRRRSGDWAAACCRLHCCRRAGKGALLVPGFGEANAAPGGRRAPDGPGSTSDQPSGHGLLPGG</sequence>
<feature type="compositionally biased region" description="Low complexity" evidence="1">
    <location>
        <begin position="19"/>
        <end position="37"/>
    </location>
</feature>
<feature type="region of interest" description="Disordered" evidence="1">
    <location>
        <begin position="1"/>
        <end position="77"/>
    </location>
</feature>
<comment type="caution">
    <text evidence="2">The sequence shown here is derived from an EMBL/GenBank/DDBJ whole genome shotgun (WGS) entry which is preliminary data.</text>
</comment>
<feature type="non-terminal residue" evidence="2">
    <location>
        <position position="134"/>
    </location>
</feature>
<protein>
    <submittedName>
        <fullName evidence="2">Uncharacterized protein</fullName>
    </submittedName>
</protein>
<feature type="non-terminal residue" evidence="2">
    <location>
        <position position="1"/>
    </location>
</feature>
<feature type="compositionally biased region" description="Low complexity" evidence="1">
    <location>
        <begin position="105"/>
        <end position="119"/>
    </location>
</feature>
<dbReference type="EMBL" id="JWIN03000011">
    <property type="protein sequence ID" value="KAB1271252.1"/>
    <property type="molecule type" value="Genomic_DNA"/>
</dbReference>